<evidence type="ECO:0000256" key="2">
    <source>
        <dbReference type="ARBA" id="ARBA00022553"/>
    </source>
</evidence>
<dbReference type="PANTHER" id="PTHR43874:SF123">
    <property type="entry name" value="TWO-COMPONENT RESPONSE REGULATOR ARR14"/>
    <property type="match status" value="1"/>
</dbReference>
<gene>
    <name evidence="11" type="ORF">HS088_TW03G00436</name>
</gene>
<keyword evidence="3" id="KW-0932">Cytokinin signaling pathway</keyword>
<evidence type="ECO:0000259" key="10">
    <source>
        <dbReference type="PROSITE" id="PS50110"/>
    </source>
</evidence>
<evidence type="ECO:0000256" key="1">
    <source>
        <dbReference type="ARBA" id="ARBA00006015"/>
    </source>
</evidence>
<evidence type="ECO:0000313" key="12">
    <source>
        <dbReference type="Proteomes" id="UP000593562"/>
    </source>
</evidence>
<keyword evidence="7" id="KW-0010">Activator</keyword>
<evidence type="ECO:0000256" key="6">
    <source>
        <dbReference type="ARBA" id="ARBA00023125"/>
    </source>
</evidence>
<keyword evidence="6" id="KW-0238">DNA-binding</keyword>
<reference evidence="11 12" key="1">
    <citation type="journal article" date="2020" name="Nat. Commun.">
        <title>Genome of Tripterygium wilfordii and identification of cytochrome P450 involved in triptolide biosynthesis.</title>
        <authorList>
            <person name="Tu L."/>
            <person name="Su P."/>
            <person name="Zhang Z."/>
            <person name="Gao L."/>
            <person name="Wang J."/>
            <person name="Hu T."/>
            <person name="Zhou J."/>
            <person name="Zhang Y."/>
            <person name="Zhao Y."/>
            <person name="Liu Y."/>
            <person name="Song Y."/>
            <person name="Tong Y."/>
            <person name="Lu Y."/>
            <person name="Yang J."/>
            <person name="Xu C."/>
            <person name="Jia M."/>
            <person name="Peters R.J."/>
            <person name="Huang L."/>
            <person name="Gao W."/>
        </authorList>
    </citation>
    <scope>NUCLEOTIDE SEQUENCE [LARGE SCALE GENOMIC DNA]</scope>
    <source>
        <strain evidence="12">cv. XIE 37</strain>
        <tissue evidence="11">Leaf</tissue>
    </source>
</reference>
<accession>A0A7J7DVB8</accession>
<keyword evidence="5" id="KW-0805">Transcription regulation</keyword>
<dbReference type="Pfam" id="PF00072">
    <property type="entry name" value="Response_reg"/>
    <property type="match status" value="1"/>
</dbReference>
<dbReference type="Gene3D" id="3.40.50.2300">
    <property type="match status" value="1"/>
</dbReference>
<comment type="caution">
    <text evidence="9">Lacks conserved residue(s) required for the propagation of feature annotation.</text>
</comment>
<sequence>MAALPRVASSLGTSASGYRSSKRAAVAVSDQLPVDLRVLLVDNDTTSLRILEMMLRRCLYRVTSCSQATMALSLLRERKGCFDVVLSEVHVPDMDGYKLLEYIGLEMDLPVIMMSADERTSAVMKGISHGACDYFIKPIREEALKNIWQHVVRKKWNENREIEHPVRVEDNDRHQEGNEDIEYAPSVNIDEHFIDMEKAADYKFKEDRPTHACNTWRNFHLINEAFLNFLHICITR</sequence>
<dbReference type="EMBL" id="JAAARO010000003">
    <property type="protein sequence ID" value="KAF5750104.1"/>
    <property type="molecule type" value="Genomic_DNA"/>
</dbReference>
<dbReference type="InterPro" id="IPR001789">
    <property type="entry name" value="Sig_transdc_resp-reg_receiver"/>
</dbReference>
<dbReference type="InterPro" id="IPR011006">
    <property type="entry name" value="CheY-like_superfamily"/>
</dbReference>
<name>A0A7J7DVB8_TRIWF</name>
<evidence type="ECO:0000256" key="5">
    <source>
        <dbReference type="ARBA" id="ARBA00023015"/>
    </source>
</evidence>
<dbReference type="GO" id="GO:0016301">
    <property type="term" value="F:kinase activity"/>
    <property type="evidence" value="ECO:0007669"/>
    <property type="project" value="UniProtKB-KW"/>
</dbReference>
<protein>
    <submittedName>
        <fullName evidence="11">Putative two-component sensor histidine kinase bacteria</fullName>
    </submittedName>
</protein>
<dbReference type="GO" id="GO:0009736">
    <property type="term" value="P:cytokinin-activated signaling pathway"/>
    <property type="evidence" value="ECO:0007669"/>
    <property type="project" value="UniProtKB-KW"/>
</dbReference>
<keyword evidence="11" id="KW-0418">Kinase</keyword>
<dbReference type="Proteomes" id="UP000593562">
    <property type="component" value="Unassembled WGS sequence"/>
</dbReference>
<dbReference type="InParanoid" id="A0A7J7DVB8"/>
<dbReference type="GO" id="GO:0003677">
    <property type="term" value="F:DNA binding"/>
    <property type="evidence" value="ECO:0007669"/>
    <property type="project" value="UniProtKB-KW"/>
</dbReference>
<dbReference type="PROSITE" id="PS50110">
    <property type="entry name" value="RESPONSE_REGULATORY"/>
    <property type="match status" value="1"/>
</dbReference>
<dbReference type="SUPFAM" id="SSF52172">
    <property type="entry name" value="CheY-like"/>
    <property type="match status" value="1"/>
</dbReference>
<keyword evidence="8" id="KW-0804">Transcription</keyword>
<comment type="similarity">
    <text evidence="1">Belongs to the ARR family. Type-B subfamily.</text>
</comment>
<proteinExistence type="inferred from homology"/>
<evidence type="ECO:0000313" key="11">
    <source>
        <dbReference type="EMBL" id="KAF5750104.1"/>
    </source>
</evidence>
<keyword evidence="12" id="KW-1185">Reference proteome</keyword>
<evidence type="ECO:0000256" key="7">
    <source>
        <dbReference type="ARBA" id="ARBA00023159"/>
    </source>
</evidence>
<evidence type="ECO:0000256" key="9">
    <source>
        <dbReference type="PROSITE-ProRule" id="PRU00169"/>
    </source>
</evidence>
<comment type="caution">
    <text evidence="11">The sequence shown here is derived from an EMBL/GenBank/DDBJ whole genome shotgun (WGS) entry which is preliminary data.</text>
</comment>
<dbReference type="FunFam" id="3.40.50.2300:FF:000408">
    <property type="entry name" value="Two-component response regulator"/>
    <property type="match status" value="1"/>
</dbReference>
<evidence type="ECO:0000256" key="3">
    <source>
        <dbReference type="ARBA" id="ARBA00022864"/>
    </source>
</evidence>
<keyword evidence="4" id="KW-0902">Two-component regulatory system</keyword>
<feature type="domain" description="Response regulatory" evidence="10">
    <location>
        <begin position="37"/>
        <end position="152"/>
    </location>
</feature>
<keyword evidence="11" id="KW-0808">Transferase</keyword>
<dbReference type="PANTHER" id="PTHR43874">
    <property type="entry name" value="TWO-COMPONENT RESPONSE REGULATOR"/>
    <property type="match status" value="1"/>
</dbReference>
<dbReference type="SMART" id="SM00448">
    <property type="entry name" value="REC"/>
    <property type="match status" value="1"/>
</dbReference>
<dbReference type="AlphaFoldDB" id="A0A7J7DVB8"/>
<dbReference type="GO" id="GO:0000160">
    <property type="term" value="P:phosphorelay signal transduction system"/>
    <property type="evidence" value="ECO:0007669"/>
    <property type="project" value="UniProtKB-KW"/>
</dbReference>
<dbReference type="InterPro" id="IPR045279">
    <property type="entry name" value="ARR-like"/>
</dbReference>
<evidence type="ECO:0000256" key="4">
    <source>
        <dbReference type="ARBA" id="ARBA00023012"/>
    </source>
</evidence>
<keyword evidence="2" id="KW-0597">Phosphoprotein</keyword>
<organism evidence="11 12">
    <name type="scientific">Tripterygium wilfordii</name>
    <name type="common">Thunder God vine</name>
    <dbReference type="NCBI Taxonomy" id="458696"/>
    <lineage>
        <taxon>Eukaryota</taxon>
        <taxon>Viridiplantae</taxon>
        <taxon>Streptophyta</taxon>
        <taxon>Embryophyta</taxon>
        <taxon>Tracheophyta</taxon>
        <taxon>Spermatophyta</taxon>
        <taxon>Magnoliopsida</taxon>
        <taxon>eudicotyledons</taxon>
        <taxon>Gunneridae</taxon>
        <taxon>Pentapetalae</taxon>
        <taxon>rosids</taxon>
        <taxon>fabids</taxon>
        <taxon>Celastrales</taxon>
        <taxon>Celastraceae</taxon>
        <taxon>Tripterygium</taxon>
    </lineage>
</organism>
<dbReference type="CDD" id="cd17584">
    <property type="entry name" value="REC_typeB_ARR-like"/>
    <property type="match status" value="1"/>
</dbReference>
<evidence type="ECO:0000256" key="8">
    <source>
        <dbReference type="ARBA" id="ARBA00023163"/>
    </source>
</evidence>